<dbReference type="PROSITE" id="PS51257">
    <property type="entry name" value="PROKAR_LIPOPROTEIN"/>
    <property type="match status" value="1"/>
</dbReference>
<feature type="chain" id="PRO_5045731979" evidence="3">
    <location>
        <begin position="32"/>
        <end position="538"/>
    </location>
</feature>
<dbReference type="GO" id="GO:0016787">
    <property type="term" value="F:hydrolase activity"/>
    <property type="evidence" value="ECO:0007669"/>
    <property type="project" value="UniProtKB-KW"/>
</dbReference>
<dbReference type="SUPFAM" id="SSF53474">
    <property type="entry name" value="alpha/beta-Hydrolases"/>
    <property type="match status" value="1"/>
</dbReference>
<dbReference type="Pfam" id="PF08386">
    <property type="entry name" value="Abhydrolase_4"/>
    <property type="match status" value="1"/>
</dbReference>
<dbReference type="PANTHER" id="PTHR43248:SF25">
    <property type="entry name" value="AB HYDROLASE-1 DOMAIN-CONTAINING PROTEIN-RELATED"/>
    <property type="match status" value="1"/>
</dbReference>
<dbReference type="InterPro" id="IPR000073">
    <property type="entry name" value="AB_hydrolase_1"/>
</dbReference>
<dbReference type="EMBL" id="JBHSNZ010000023">
    <property type="protein sequence ID" value="MFC5811329.1"/>
    <property type="molecule type" value="Genomic_DNA"/>
</dbReference>
<dbReference type="PANTHER" id="PTHR43248">
    <property type="entry name" value="2-SUCCINYL-6-HYDROXY-2,4-CYCLOHEXADIENE-1-CARBOXYLATE SYNTHASE"/>
    <property type="match status" value="1"/>
</dbReference>
<feature type="domain" description="AB hydrolase-1" evidence="4">
    <location>
        <begin position="100"/>
        <end position="264"/>
    </location>
</feature>
<name>A0ABW1BDQ8_9ACTN</name>
<reference evidence="7" key="1">
    <citation type="journal article" date="2019" name="Int. J. Syst. Evol. Microbiol.">
        <title>The Global Catalogue of Microorganisms (GCM) 10K type strain sequencing project: providing services to taxonomists for standard genome sequencing and annotation.</title>
        <authorList>
            <consortium name="The Broad Institute Genomics Platform"/>
            <consortium name="The Broad Institute Genome Sequencing Center for Infectious Disease"/>
            <person name="Wu L."/>
            <person name="Ma J."/>
        </authorList>
    </citation>
    <scope>NUCLEOTIDE SEQUENCE [LARGE SCALE GENOMIC DNA]</scope>
    <source>
        <strain evidence="7">JCM 9918</strain>
    </source>
</reference>
<dbReference type="Gene3D" id="3.40.50.1820">
    <property type="entry name" value="alpha/beta hydrolase"/>
    <property type="match status" value="1"/>
</dbReference>
<evidence type="ECO:0000256" key="1">
    <source>
        <dbReference type="ARBA" id="ARBA00010088"/>
    </source>
</evidence>
<evidence type="ECO:0000256" key="2">
    <source>
        <dbReference type="ARBA" id="ARBA00022801"/>
    </source>
</evidence>
<evidence type="ECO:0000313" key="7">
    <source>
        <dbReference type="Proteomes" id="UP001596112"/>
    </source>
</evidence>
<protein>
    <submittedName>
        <fullName evidence="6">Alpha/beta hydrolase</fullName>
    </submittedName>
</protein>
<evidence type="ECO:0000259" key="4">
    <source>
        <dbReference type="Pfam" id="PF00561"/>
    </source>
</evidence>
<dbReference type="InterPro" id="IPR029058">
    <property type="entry name" value="AB_hydrolase_fold"/>
</dbReference>
<dbReference type="RefSeq" id="WP_272170945.1">
    <property type="nucleotide sequence ID" value="NZ_JAQOSL010000023.1"/>
</dbReference>
<proteinExistence type="inferred from homology"/>
<comment type="similarity">
    <text evidence="1">Belongs to the peptidase S33 family.</text>
</comment>
<dbReference type="Proteomes" id="UP001596112">
    <property type="component" value="Unassembled WGS sequence"/>
</dbReference>
<accession>A0ABW1BDQ8</accession>
<gene>
    <name evidence="6" type="ORF">ACFQGO_28140</name>
</gene>
<keyword evidence="3" id="KW-0732">Signal</keyword>
<dbReference type="InterPro" id="IPR051601">
    <property type="entry name" value="Serine_prot/Carboxylest_S33"/>
</dbReference>
<comment type="caution">
    <text evidence="6">The sequence shown here is derived from an EMBL/GenBank/DDBJ whole genome shotgun (WGS) entry which is preliminary data.</text>
</comment>
<dbReference type="InterPro" id="IPR013595">
    <property type="entry name" value="Pept_S33_TAP-like_C"/>
</dbReference>
<evidence type="ECO:0000256" key="3">
    <source>
        <dbReference type="SAM" id="SignalP"/>
    </source>
</evidence>
<keyword evidence="7" id="KW-1185">Reference proteome</keyword>
<dbReference type="Pfam" id="PF00561">
    <property type="entry name" value="Abhydrolase_1"/>
    <property type="match status" value="1"/>
</dbReference>
<evidence type="ECO:0000259" key="5">
    <source>
        <dbReference type="Pfam" id="PF08386"/>
    </source>
</evidence>
<feature type="domain" description="Peptidase S33 tripeptidyl aminopeptidase-like C-terminal" evidence="5">
    <location>
        <begin position="423"/>
        <end position="522"/>
    </location>
</feature>
<organism evidence="6 7">
    <name type="scientific">Streptomyces heilongjiangensis</name>
    <dbReference type="NCBI Taxonomy" id="945052"/>
    <lineage>
        <taxon>Bacteria</taxon>
        <taxon>Bacillati</taxon>
        <taxon>Actinomycetota</taxon>
        <taxon>Actinomycetes</taxon>
        <taxon>Kitasatosporales</taxon>
        <taxon>Streptomycetaceae</taxon>
        <taxon>Streptomyces</taxon>
    </lineage>
</organism>
<evidence type="ECO:0000313" key="6">
    <source>
        <dbReference type="EMBL" id="MFC5811329.1"/>
    </source>
</evidence>
<keyword evidence="2 6" id="KW-0378">Hydrolase</keyword>
<feature type="signal peptide" evidence="3">
    <location>
        <begin position="1"/>
        <end position="31"/>
    </location>
</feature>
<sequence>MIQSRPRPRPAAWYGAAFAAALMALTGCSSGASGPLTTSAAGASAPVPSPGPLSWSTCGKNLECATIEVPQEYTEPDGARIPLAVMRHRATDPDRRIGSLVFNPGGPGVSATETLRDLPRTAGTPGAFSPAVLARFDVIAMDPRGVGASRAVRCLTEEQRADAAGTAFDPSVPGGKPLPRLLADAAAFTDGCAEHQSKKFLASLSTDNVARDLDQVRSALGEDKITYYGLSYGTVVGPMYATLFPDRVRQMVLDAPVDTNQWFGNSLPLLNDVAVASERTLDAWFRTCRTEGAAVCPFGAGDPQAAFDTLIDTLEAKPLKIAPAEGTTPGGELDGAMALEATRALAGDQNAWPLLTSALLAAQDGNGAPLFTLWSSVTVSPFPVPTAMFEAHTAVRCADWQTPAGIAAHKAAATKAVHEAERIGTRAAYSALNCARWPAPNKDRVTKPLTGAGAPPALVVAGRLDPVTPHHWAENMTRTLDSAVLLTREGVGHGSYGINTCVNAAVDAALIHGTHPADGAVCTADKPATTRPFVPANR</sequence>